<sequence>MAPHQSAGVEGNRALCPQFVGKARKPAIQHPLTGSQQDMGVASLRDTATRDRVLGQAIPLQDPHPVDMVAQDPGGHQTGHTRADDYRAAALTPAHPARPFRLTPGPTSD</sequence>
<comment type="caution">
    <text evidence="2">The sequence shown here is derived from an EMBL/GenBank/DDBJ whole genome shotgun (WGS) entry which is preliminary data.</text>
</comment>
<gene>
    <name evidence="2" type="ORF">Acor_83720</name>
</gene>
<name>A0A5M3WGQ4_9ACTN</name>
<organism evidence="2 3">
    <name type="scientific">Acrocarpospora corrugata</name>
    <dbReference type="NCBI Taxonomy" id="35763"/>
    <lineage>
        <taxon>Bacteria</taxon>
        <taxon>Bacillati</taxon>
        <taxon>Actinomycetota</taxon>
        <taxon>Actinomycetes</taxon>
        <taxon>Streptosporangiales</taxon>
        <taxon>Streptosporangiaceae</taxon>
        <taxon>Acrocarpospora</taxon>
    </lineage>
</organism>
<reference evidence="2 3" key="1">
    <citation type="submission" date="2019-10" db="EMBL/GenBank/DDBJ databases">
        <title>Whole genome shotgun sequence of Acrocarpospora corrugata NBRC 13972.</title>
        <authorList>
            <person name="Ichikawa N."/>
            <person name="Kimura A."/>
            <person name="Kitahashi Y."/>
            <person name="Komaki H."/>
            <person name="Oguchi A."/>
        </authorList>
    </citation>
    <scope>NUCLEOTIDE SEQUENCE [LARGE SCALE GENOMIC DNA]</scope>
    <source>
        <strain evidence="2 3">NBRC 13972</strain>
    </source>
</reference>
<keyword evidence="3" id="KW-1185">Reference proteome</keyword>
<accession>A0A5M3WGQ4</accession>
<evidence type="ECO:0000313" key="2">
    <source>
        <dbReference type="EMBL" id="GES06303.1"/>
    </source>
</evidence>
<dbReference type="AlphaFoldDB" id="A0A5M3WGQ4"/>
<proteinExistence type="predicted"/>
<evidence type="ECO:0000256" key="1">
    <source>
        <dbReference type="SAM" id="MobiDB-lite"/>
    </source>
</evidence>
<protein>
    <submittedName>
        <fullName evidence="2">Uncharacterized protein</fullName>
    </submittedName>
</protein>
<dbReference type="Proteomes" id="UP000334990">
    <property type="component" value="Unassembled WGS sequence"/>
</dbReference>
<feature type="region of interest" description="Disordered" evidence="1">
    <location>
        <begin position="63"/>
        <end position="109"/>
    </location>
</feature>
<evidence type="ECO:0000313" key="3">
    <source>
        <dbReference type="Proteomes" id="UP000334990"/>
    </source>
</evidence>
<dbReference type="EMBL" id="BLAD01000147">
    <property type="protein sequence ID" value="GES06303.1"/>
    <property type="molecule type" value="Genomic_DNA"/>
</dbReference>